<keyword evidence="4 6" id="KW-1133">Transmembrane helix</keyword>
<proteinExistence type="predicted"/>
<evidence type="ECO:0000256" key="4">
    <source>
        <dbReference type="ARBA" id="ARBA00022989"/>
    </source>
</evidence>
<evidence type="ECO:0000313" key="9">
    <source>
        <dbReference type="Proteomes" id="UP000003806"/>
    </source>
</evidence>
<dbReference type="HOGENOM" id="CLU_044208_1_1_0"/>
<dbReference type="PANTHER" id="PTHR42709:SF6">
    <property type="entry name" value="UNDECAPRENYL PHOSPHATE TRANSPORTER A"/>
    <property type="match status" value="1"/>
</dbReference>
<keyword evidence="3 6" id="KW-0812">Transmembrane</keyword>
<dbReference type="STRING" id="885272.JonanDRAFT_0106"/>
<evidence type="ECO:0000256" key="1">
    <source>
        <dbReference type="ARBA" id="ARBA00004651"/>
    </source>
</evidence>
<keyword evidence="2" id="KW-1003">Cell membrane</keyword>
<evidence type="ECO:0000256" key="6">
    <source>
        <dbReference type="SAM" id="Phobius"/>
    </source>
</evidence>
<organism evidence="8 9">
    <name type="scientific">Jonquetella anthropi DSM 22815</name>
    <dbReference type="NCBI Taxonomy" id="885272"/>
    <lineage>
        <taxon>Bacteria</taxon>
        <taxon>Thermotogati</taxon>
        <taxon>Synergistota</taxon>
        <taxon>Synergistia</taxon>
        <taxon>Synergistales</taxon>
        <taxon>Dethiosulfovibrionaceae</taxon>
        <taxon>Jonquetella</taxon>
    </lineage>
</organism>
<dbReference type="PANTHER" id="PTHR42709">
    <property type="entry name" value="ALKALINE PHOSPHATASE LIKE PROTEIN"/>
    <property type="match status" value="1"/>
</dbReference>
<feature type="domain" description="VTT" evidence="7">
    <location>
        <begin position="58"/>
        <end position="184"/>
    </location>
</feature>
<feature type="transmembrane region" description="Helical" evidence="6">
    <location>
        <begin position="29"/>
        <end position="51"/>
    </location>
</feature>
<dbReference type="InterPro" id="IPR032816">
    <property type="entry name" value="VTT_dom"/>
</dbReference>
<dbReference type="eggNOG" id="COG0586">
    <property type="taxonomic scope" value="Bacteria"/>
</dbReference>
<dbReference type="InterPro" id="IPR051311">
    <property type="entry name" value="DedA_domain"/>
</dbReference>
<evidence type="ECO:0000256" key="3">
    <source>
        <dbReference type="ARBA" id="ARBA00022692"/>
    </source>
</evidence>
<protein>
    <submittedName>
        <fullName evidence="8">Putative membrane-associated protein</fullName>
    </submittedName>
</protein>
<comment type="subcellular location">
    <subcellularLocation>
        <location evidence="1">Cell membrane</location>
        <topology evidence="1">Multi-pass membrane protein</topology>
    </subcellularLocation>
</comment>
<dbReference type="RefSeq" id="WP_008521967.1">
    <property type="nucleotide sequence ID" value="NZ_CM001376.1"/>
</dbReference>
<evidence type="ECO:0000313" key="8">
    <source>
        <dbReference type="EMBL" id="EHM12537.1"/>
    </source>
</evidence>
<evidence type="ECO:0000256" key="2">
    <source>
        <dbReference type="ARBA" id="ARBA00022475"/>
    </source>
</evidence>
<dbReference type="Proteomes" id="UP000003806">
    <property type="component" value="Chromosome"/>
</dbReference>
<dbReference type="Pfam" id="PF09335">
    <property type="entry name" value="VTT_dom"/>
    <property type="match status" value="1"/>
</dbReference>
<keyword evidence="9" id="KW-1185">Reference proteome</keyword>
<evidence type="ECO:0000259" key="7">
    <source>
        <dbReference type="Pfam" id="PF09335"/>
    </source>
</evidence>
<sequence>MLVKKSKGDRAINRFFTAFADVSKYFGQLVSWIVATVGALGYPGIIALMFLESSFFPFPSEIVMPPAGYLAAKGEMSLWLVILCGVGGSLLGALFNYWLSATWGRKFFDRWGRYVFVSPASLEKAERFFARHGHISTFIGRLLPVVRQYVSLPAGVARMNLPQFCLYTSLGSAIWVVALTLVGYWVGQNGTDAVHGVMKAITAALVVFCAALALFYLRRVRREKVCVAARTKDR</sequence>
<reference evidence="8 9" key="1">
    <citation type="submission" date="2011-11" db="EMBL/GenBank/DDBJ databases">
        <title>The Noncontiguous Finished genome of Jonquetella anthropi DSM 22815.</title>
        <authorList>
            <consortium name="US DOE Joint Genome Institute (JGI-PGF)"/>
            <person name="Lucas S."/>
            <person name="Copeland A."/>
            <person name="Lapidus A."/>
            <person name="Glavina del Rio T."/>
            <person name="Dalin E."/>
            <person name="Tice H."/>
            <person name="Bruce D."/>
            <person name="Goodwin L."/>
            <person name="Pitluck S."/>
            <person name="Peters L."/>
            <person name="Mikhailova N."/>
            <person name="Held B."/>
            <person name="Kyrpides N."/>
            <person name="Mavromatis K."/>
            <person name="Ivanova N."/>
            <person name="Markowitz V."/>
            <person name="Cheng J.-F."/>
            <person name="Hugenholtz P."/>
            <person name="Woyke T."/>
            <person name="Wu D."/>
            <person name="Gronow S."/>
            <person name="Wellnitz S."/>
            <person name="Brambilla E."/>
            <person name="Klenk H.-P."/>
            <person name="Eisen J.A."/>
        </authorList>
    </citation>
    <scope>NUCLEOTIDE SEQUENCE [LARGE SCALE GENOMIC DNA]</scope>
    <source>
        <strain evidence="8 9">DSM 22815</strain>
    </source>
</reference>
<accession>H0ULZ5</accession>
<keyword evidence="5 6" id="KW-0472">Membrane</keyword>
<feature type="transmembrane region" description="Helical" evidence="6">
    <location>
        <begin position="78"/>
        <end position="99"/>
    </location>
</feature>
<dbReference type="OrthoDB" id="9813426at2"/>
<name>H0ULZ5_9BACT</name>
<gene>
    <name evidence="8" type="ORF">JonanDRAFT_0106</name>
</gene>
<dbReference type="AlphaFoldDB" id="H0ULZ5"/>
<dbReference type="GO" id="GO:0005886">
    <property type="term" value="C:plasma membrane"/>
    <property type="evidence" value="ECO:0007669"/>
    <property type="project" value="UniProtKB-SubCell"/>
</dbReference>
<evidence type="ECO:0000256" key="5">
    <source>
        <dbReference type="ARBA" id="ARBA00023136"/>
    </source>
</evidence>
<feature type="transmembrane region" description="Helical" evidence="6">
    <location>
        <begin position="197"/>
        <end position="217"/>
    </location>
</feature>
<dbReference type="EMBL" id="CM001376">
    <property type="protein sequence ID" value="EHM12537.1"/>
    <property type="molecule type" value="Genomic_DNA"/>
</dbReference>
<feature type="transmembrane region" description="Helical" evidence="6">
    <location>
        <begin position="164"/>
        <end position="185"/>
    </location>
</feature>